<dbReference type="EMBL" id="MK373777">
    <property type="protein sequence ID" value="QBQ77397.1"/>
    <property type="molecule type" value="Genomic_DNA"/>
</dbReference>
<evidence type="ECO:0000313" key="3">
    <source>
        <dbReference type="Proteomes" id="UP000307322"/>
    </source>
</evidence>
<accession>A0A482MW18</accession>
<keyword evidence="3" id="KW-1185">Reference proteome</keyword>
<protein>
    <submittedName>
        <fullName evidence="2">Uncharacterized protein</fullName>
    </submittedName>
</protein>
<name>A0A482MW18_9CAUD</name>
<gene>
    <name evidence="1" type="ORF">WFC_00005</name>
    <name evidence="2" type="ORF">WFC_00111</name>
</gene>
<evidence type="ECO:0000313" key="2">
    <source>
        <dbReference type="EMBL" id="QBQ77503.1"/>
    </source>
</evidence>
<organism evidence="2 3">
    <name type="scientific">Escherichia phage vB_EcoM_WFC</name>
    <dbReference type="NCBI Taxonomy" id="2508193"/>
    <lineage>
        <taxon>Viruses</taxon>
        <taxon>Duplodnaviria</taxon>
        <taxon>Heunggongvirae</taxon>
        <taxon>Uroviricota</taxon>
        <taxon>Caudoviricetes</taxon>
        <taxon>Lindbergviridae</taxon>
        <taxon>Wifcevirus</taxon>
        <taxon>Wifcevirus WFC</taxon>
    </lineage>
</organism>
<reference evidence="2 3" key="1">
    <citation type="submission" date="2019-01" db="EMBL/GenBank/DDBJ databases">
        <title>Still something new to discover - new insights into E. coli phage diversity and taxonomy.</title>
        <authorList>
            <person name="Korf I.H.E."/>
            <person name="Adriaennsens E."/>
            <person name="Dreiseikelmann B."/>
            <person name="Kropinski A."/>
            <person name="Nimtz M."/>
            <person name="Meier-Kolthoff J.P."/>
            <person name="Rohde M."/>
            <person name="van Raaij M."/>
            <person name="Wittmann J."/>
        </authorList>
    </citation>
    <scope>NUCLEOTIDE SEQUENCE [LARGE SCALE GENOMIC DNA]</scope>
</reference>
<dbReference type="EMBL" id="MK373777">
    <property type="protein sequence ID" value="QBQ77503.1"/>
    <property type="molecule type" value="Genomic_DNA"/>
</dbReference>
<evidence type="ECO:0000313" key="1">
    <source>
        <dbReference type="EMBL" id="QBQ77397.1"/>
    </source>
</evidence>
<dbReference type="Proteomes" id="UP000307322">
    <property type="component" value="Segment"/>
</dbReference>
<sequence>MAIVTRFTLENATAEVQGVTLTYGEILAKFSGVRLGEEINDATVIEQLAASRLERDENGFFEVDAELNLCGKTAFINEFELAVLVNYDSKAYAFALELIEDDEE</sequence>
<proteinExistence type="predicted"/>